<dbReference type="InterPro" id="IPR038991">
    <property type="entry name" value="CAAP1"/>
</dbReference>
<feature type="compositionally biased region" description="Acidic residues" evidence="1">
    <location>
        <begin position="667"/>
        <end position="683"/>
    </location>
</feature>
<dbReference type="PANTHER" id="PTHR14740">
    <property type="entry name" value="CASPASE ACTIVITY AND APOPTOSIS INHIBITOR 1"/>
    <property type="match status" value="1"/>
</dbReference>
<feature type="region of interest" description="Disordered" evidence="1">
    <location>
        <begin position="1041"/>
        <end position="1071"/>
    </location>
</feature>
<feature type="region of interest" description="Disordered" evidence="1">
    <location>
        <begin position="1"/>
        <end position="34"/>
    </location>
</feature>
<feature type="region of interest" description="Disordered" evidence="1">
    <location>
        <begin position="207"/>
        <end position="226"/>
    </location>
</feature>
<comment type="caution">
    <text evidence="2">The sequence shown here is derived from an EMBL/GenBank/DDBJ whole genome shotgun (WGS) entry which is preliminary data.</text>
</comment>
<feature type="compositionally biased region" description="Acidic residues" evidence="1">
    <location>
        <begin position="1238"/>
        <end position="1249"/>
    </location>
</feature>
<feature type="region of interest" description="Disordered" evidence="1">
    <location>
        <begin position="610"/>
        <end position="735"/>
    </location>
</feature>
<feature type="compositionally biased region" description="Acidic residues" evidence="1">
    <location>
        <begin position="933"/>
        <end position="945"/>
    </location>
</feature>
<dbReference type="GO" id="GO:0042981">
    <property type="term" value="P:regulation of apoptotic process"/>
    <property type="evidence" value="ECO:0007669"/>
    <property type="project" value="InterPro"/>
</dbReference>
<feature type="compositionally biased region" description="Basic and acidic residues" evidence="1">
    <location>
        <begin position="1137"/>
        <end position="1146"/>
    </location>
</feature>
<gene>
    <name evidence="2" type="ORF">TCAL_02497</name>
</gene>
<feature type="region of interest" description="Disordered" evidence="1">
    <location>
        <begin position="497"/>
        <end position="520"/>
    </location>
</feature>
<accession>A0A553NTJ9</accession>
<dbReference type="Pfam" id="PF15335">
    <property type="entry name" value="CAAP1"/>
    <property type="match status" value="1"/>
</dbReference>
<dbReference type="PANTHER" id="PTHR14740:SF3">
    <property type="entry name" value="CASPASE ACTIVITY AND APOPTOSIS INHIBITOR 1"/>
    <property type="match status" value="1"/>
</dbReference>
<feature type="region of interest" description="Disordered" evidence="1">
    <location>
        <begin position="544"/>
        <end position="597"/>
    </location>
</feature>
<evidence type="ECO:0000256" key="1">
    <source>
        <dbReference type="SAM" id="MobiDB-lite"/>
    </source>
</evidence>
<feature type="compositionally biased region" description="Basic residues" evidence="1">
    <location>
        <begin position="653"/>
        <end position="662"/>
    </location>
</feature>
<feature type="region of interest" description="Disordered" evidence="1">
    <location>
        <begin position="1183"/>
        <end position="1205"/>
    </location>
</feature>
<feature type="region of interest" description="Disordered" evidence="1">
    <location>
        <begin position="815"/>
        <end position="1023"/>
    </location>
</feature>
<protein>
    <submittedName>
        <fullName evidence="2">Uncharacterized protein</fullName>
    </submittedName>
</protein>
<reference evidence="2 3" key="1">
    <citation type="journal article" date="2018" name="Nat. Ecol. Evol.">
        <title>Genomic signatures of mitonuclear coevolution across populations of Tigriopus californicus.</title>
        <authorList>
            <person name="Barreto F.S."/>
            <person name="Watson E.T."/>
            <person name="Lima T.G."/>
            <person name="Willett C.S."/>
            <person name="Edmands S."/>
            <person name="Li W."/>
            <person name="Burton R.S."/>
        </authorList>
    </citation>
    <scope>NUCLEOTIDE SEQUENCE [LARGE SCALE GENOMIC DNA]</scope>
    <source>
        <strain evidence="2 3">San Diego</strain>
    </source>
</reference>
<name>A0A553NTJ9_TIGCA</name>
<organism evidence="2 3">
    <name type="scientific">Tigriopus californicus</name>
    <name type="common">Marine copepod</name>
    <dbReference type="NCBI Taxonomy" id="6832"/>
    <lineage>
        <taxon>Eukaryota</taxon>
        <taxon>Metazoa</taxon>
        <taxon>Ecdysozoa</taxon>
        <taxon>Arthropoda</taxon>
        <taxon>Crustacea</taxon>
        <taxon>Multicrustacea</taxon>
        <taxon>Hexanauplia</taxon>
        <taxon>Copepoda</taxon>
        <taxon>Harpacticoida</taxon>
        <taxon>Harpacticidae</taxon>
        <taxon>Tigriopus</taxon>
    </lineage>
</organism>
<keyword evidence="3" id="KW-1185">Reference proteome</keyword>
<feature type="region of interest" description="Disordered" evidence="1">
    <location>
        <begin position="1104"/>
        <end position="1149"/>
    </location>
</feature>
<dbReference type="EMBL" id="VCGU01000010">
    <property type="protein sequence ID" value="TRY68748.1"/>
    <property type="molecule type" value="Genomic_DNA"/>
</dbReference>
<feature type="compositionally biased region" description="Basic and acidic residues" evidence="1">
    <location>
        <begin position="399"/>
        <end position="414"/>
    </location>
</feature>
<feature type="region of interest" description="Disordered" evidence="1">
    <location>
        <begin position="755"/>
        <end position="797"/>
    </location>
</feature>
<feature type="compositionally biased region" description="Basic and acidic residues" evidence="1">
    <location>
        <begin position="958"/>
        <end position="983"/>
    </location>
</feature>
<feature type="compositionally biased region" description="Basic and acidic residues" evidence="1">
    <location>
        <begin position="639"/>
        <end position="652"/>
    </location>
</feature>
<proteinExistence type="predicted"/>
<feature type="region of interest" description="Disordered" evidence="1">
    <location>
        <begin position="374"/>
        <end position="474"/>
    </location>
</feature>
<feature type="compositionally biased region" description="Basic and acidic residues" evidence="1">
    <location>
        <begin position="208"/>
        <end position="226"/>
    </location>
</feature>
<feature type="compositionally biased region" description="Basic and acidic residues" evidence="1">
    <location>
        <begin position="509"/>
        <end position="520"/>
    </location>
</feature>
<dbReference type="AlphaFoldDB" id="A0A553NTJ9"/>
<feature type="compositionally biased region" description="Basic and acidic residues" evidence="1">
    <location>
        <begin position="610"/>
        <end position="625"/>
    </location>
</feature>
<feature type="compositionally biased region" description="Acidic residues" evidence="1">
    <location>
        <begin position="375"/>
        <end position="395"/>
    </location>
</feature>
<feature type="compositionally biased region" description="Basic and acidic residues" evidence="1">
    <location>
        <begin position="836"/>
        <end position="914"/>
    </location>
</feature>
<evidence type="ECO:0000313" key="3">
    <source>
        <dbReference type="Proteomes" id="UP000318571"/>
    </source>
</evidence>
<feature type="compositionally biased region" description="Polar residues" evidence="1">
    <location>
        <begin position="1126"/>
        <end position="1135"/>
    </location>
</feature>
<feature type="compositionally biased region" description="Acidic residues" evidence="1">
    <location>
        <begin position="1258"/>
        <end position="1269"/>
    </location>
</feature>
<dbReference type="Proteomes" id="UP000318571">
    <property type="component" value="Chromosome 1"/>
</dbReference>
<feature type="compositionally biased region" description="Basic residues" evidence="1">
    <location>
        <begin position="826"/>
        <end position="835"/>
    </location>
</feature>
<sequence length="1269" mass="145595">MIRSPLGSRSNKDETKDDETGEERISGQKSPPEPLAVVADIVPLRKPTKPGLRYGRITKKQSKLEGLMQNPDNIQLVLRGCAEYRDLIHEFTCVCEKVSQGGPYYQEGLNEFDLWASEKIGAADDFLDSMNLWICDNQDQKRSPPSNLFDAKSYEAPKALINEKPKIGSEAKQQQIRPESTGSIMKEIEDSIKDGTKYEKLMINNPAKDAKSDNNFKDGAKDKAHDGHEDLAKHVEKAQPKTTEVAGPDEQRTFQGTIASLLQQQMDTNRLLLARSDRELDLSRELHPIGYYINDREAMLNEVLSVVKGAKFKAMLTSTLRNLDPERLKALFLEQLEGMSKKRIKYVLAGNDSVIFSFVFDQLLNLKLCCGSGQEMDESSETEDEADEDGEEEDLQVPYKHEVDPEPVAKDAPRPKSSTQADNGTESEDSLDDNGFIQRKIRPPKAPANRPQTISIPLAEANSPDPPVQNKSGGQSQLELLELEMRAKMIKALLKKANQGDESVNPVVPEEKAEAPESQKVEIESLVKEEKRLIKAREVLMVSEAKKKEELDARQRKEQELRQMLEEHQRQREEQSERERKAKEAEEEKARKKARKEEEYQKFLIWKAEKKKKDEARRIQEEQNRRRDHQRQTKNKLKQMSEKMERTQDHSKTAIKVKRKRIARETVEDELTLDYSSFDEDDQSSSGQLKRRYRKKGVKEEGETSDAPSTLQPKEKGREDSLTLSSASEPDERADYNLARIRARRLARVEEIRGVRRKKKPATEIEDGEVDSEGEHFEPVQAPCETGKVDASDSLEDESGDWAKYDLISVQKVEVSAQGRSEVIPKKKKKIKRKEGHVFIDDDSDNEKIVSSDEERDAAKESVPEPRDPDPIRTPQEEGNREPDSFEEVESRQREELEERKRIEKMEKLREDRIRRMHAFQARTEIEDQSNPQDEESSAEEEQIAPEDSQKQSQMDNVDIKPKEENEKSDQLADSLGEREKPSEIPLEETGNTPSEPPIEGHLEVPEPETEETNYSQEKDPGFYQSFLEEERKQIALRQKVEAEKEEKEKQEQEERKKRRDETELERKKKEAVELELATRLAPVAEKTLEEKKLEGIGYWKEQMANQPEPLMETQPEKVDEPAQASKPSCSNQDLPSKADVDRQQEEMESLTWADRWYQNKKVQKVVKDSKMMSRVRTQIKLKDFKLPPPTEDQEEDGTAKVKDLPNVIGSMEEYDKLLGKGLNDEALKQPLALKSNEDDESDEDENDDLWGAIMGDKEEDQEETEGNE</sequence>
<feature type="region of interest" description="Disordered" evidence="1">
    <location>
        <begin position="1230"/>
        <end position="1269"/>
    </location>
</feature>
<dbReference type="OMA" id="PEPLMET"/>
<feature type="compositionally biased region" description="Basic residues" evidence="1">
    <location>
        <begin position="626"/>
        <end position="637"/>
    </location>
</feature>
<dbReference type="STRING" id="6832.A0A553NTJ9"/>
<evidence type="ECO:0000313" key="2">
    <source>
        <dbReference type="EMBL" id="TRY68748.1"/>
    </source>
</evidence>